<organism evidence="1 2">
    <name type="scientific">Trifolium subterraneum</name>
    <name type="common">Subterranean clover</name>
    <dbReference type="NCBI Taxonomy" id="3900"/>
    <lineage>
        <taxon>Eukaryota</taxon>
        <taxon>Viridiplantae</taxon>
        <taxon>Streptophyta</taxon>
        <taxon>Embryophyta</taxon>
        <taxon>Tracheophyta</taxon>
        <taxon>Spermatophyta</taxon>
        <taxon>Magnoliopsida</taxon>
        <taxon>eudicotyledons</taxon>
        <taxon>Gunneridae</taxon>
        <taxon>Pentapetalae</taxon>
        <taxon>rosids</taxon>
        <taxon>fabids</taxon>
        <taxon>Fabales</taxon>
        <taxon>Fabaceae</taxon>
        <taxon>Papilionoideae</taxon>
        <taxon>50 kb inversion clade</taxon>
        <taxon>NPAAA clade</taxon>
        <taxon>Hologalegina</taxon>
        <taxon>IRL clade</taxon>
        <taxon>Trifolieae</taxon>
        <taxon>Trifolium</taxon>
    </lineage>
</organism>
<protein>
    <recommendedName>
        <fullName evidence="3">Retrotransposon Copia-like N-terminal domain-containing protein</fullName>
    </recommendedName>
</protein>
<gene>
    <name evidence="1" type="ORF">TSUD_281620</name>
</gene>
<evidence type="ECO:0000313" key="2">
    <source>
        <dbReference type="Proteomes" id="UP000242715"/>
    </source>
</evidence>
<name>A0A2Z6MW74_TRISU</name>
<dbReference type="EMBL" id="DF973266">
    <property type="protein sequence ID" value="GAU23269.1"/>
    <property type="molecule type" value="Genomic_DNA"/>
</dbReference>
<dbReference type="OrthoDB" id="1401861at2759"/>
<evidence type="ECO:0008006" key="3">
    <source>
        <dbReference type="Google" id="ProtNLM"/>
    </source>
</evidence>
<sequence>MSASGSTAASSSSLSFTTLPLIPCEKLVGAANYAGWAAAVELCVLWYSIDVWAKAKKTYSNDVNRLYKVVSDPISMKKEDMDMQSYLGKLDSLIADFDALMPFTDSADKHAEQRGKFFMVLALAGLPPELDSLLLQPLLQPPLLPLCRLTLLHLSQILISEVAEAEDVDIIDIDPVVPIATNLATLKQIAEQKLINCSPKL</sequence>
<keyword evidence="2" id="KW-1185">Reference proteome</keyword>
<accession>A0A2Z6MW74</accession>
<dbReference type="AlphaFoldDB" id="A0A2Z6MW74"/>
<reference evidence="2" key="1">
    <citation type="journal article" date="2017" name="Front. Plant Sci.">
        <title>Climate Clever Clovers: New Paradigm to Reduce the Environmental Footprint of Ruminants by Breeding Low Methanogenic Forages Utilizing Haplotype Variation.</title>
        <authorList>
            <person name="Kaur P."/>
            <person name="Appels R."/>
            <person name="Bayer P.E."/>
            <person name="Keeble-Gagnere G."/>
            <person name="Wang J."/>
            <person name="Hirakawa H."/>
            <person name="Shirasawa K."/>
            <person name="Vercoe P."/>
            <person name="Stefanova K."/>
            <person name="Durmic Z."/>
            <person name="Nichols P."/>
            <person name="Revell C."/>
            <person name="Isobe S.N."/>
            <person name="Edwards D."/>
            <person name="Erskine W."/>
        </authorList>
    </citation>
    <scope>NUCLEOTIDE SEQUENCE [LARGE SCALE GENOMIC DNA]</scope>
    <source>
        <strain evidence="2">cv. Daliak</strain>
    </source>
</reference>
<evidence type="ECO:0000313" key="1">
    <source>
        <dbReference type="EMBL" id="GAU23269.1"/>
    </source>
</evidence>
<dbReference type="Proteomes" id="UP000242715">
    <property type="component" value="Unassembled WGS sequence"/>
</dbReference>
<proteinExistence type="predicted"/>